<keyword evidence="1" id="KW-0378">Hydrolase</keyword>
<dbReference type="AlphaFoldDB" id="A0A919MYE0"/>
<accession>A0A919MYE0</accession>
<dbReference type="Proteomes" id="UP000636960">
    <property type="component" value="Unassembled WGS sequence"/>
</dbReference>
<evidence type="ECO:0000313" key="2">
    <source>
        <dbReference type="Proteomes" id="UP000636960"/>
    </source>
</evidence>
<sequence>MIVCDLDGTLLNSAGRLSPRSRQALRAVRRAGWPVLFCTARPVRDTRAVVVAVDAAMVAVCGNGSITYDFGRHRIVDQRPIPYAGLSDALRALRTGHPALRLGAERGLDLLLEDDFALAAALCRTARRVPRLDPDHGFGKVIAQLDGDARDYWPAVAAALPAGLECTVSGPEFCEIGLRGVTKAVAVHRIAERAGITAADVVAFGDMPNDLPLLAWAGTGIAVGNAHPDVLRAADLVTAANDDDGVALVLEHLLAKGVLP</sequence>
<dbReference type="InterPro" id="IPR036412">
    <property type="entry name" value="HAD-like_sf"/>
</dbReference>
<comment type="caution">
    <text evidence="1">The sequence shown here is derived from an EMBL/GenBank/DDBJ whole genome shotgun (WGS) entry which is preliminary data.</text>
</comment>
<dbReference type="Pfam" id="PF08282">
    <property type="entry name" value="Hydrolase_3"/>
    <property type="match status" value="2"/>
</dbReference>
<dbReference type="Gene3D" id="3.40.50.1000">
    <property type="entry name" value="HAD superfamily/HAD-like"/>
    <property type="match status" value="1"/>
</dbReference>
<organism evidence="1 2">
    <name type="scientific">Paractinoplanes rishiriensis</name>
    <dbReference type="NCBI Taxonomy" id="1050105"/>
    <lineage>
        <taxon>Bacteria</taxon>
        <taxon>Bacillati</taxon>
        <taxon>Actinomycetota</taxon>
        <taxon>Actinomycetes</taxon>
        <taxon>Micromonosporales</taxon>
        <taxon>Micromonosporaceae</taxon>
        <taxon>Paractinoplanes</taxon>
    </lineage>
</organism>
<evidence type="ECO:0000313" key="1">
    <source>
        <dbReference type="EMBL" id="GIE99774.1"/>
    </source>
</evidence>
<protein>
    <submittedName>
        <fullName evidence="1">Hydrolase</fullName>
    </submittedName>
</protein>
<dbReference type="InterPro" id="IPR023214">
    <property type="entry name" value="HAD_sf"/>
</dbReference>
<dbReference type="GO" id="GO:0000287">
    <property type="term" value="F:magnesium ion binding"/>
    <property type="evidence" value="ECO:0007669"/>
    <property type="project" value="TreeGrafter"/>
</dbReference>
<dbReference type="EMBL" id="BOMV01000077">
    <property type="protein sequence ID" value="GIE99774.1"/>
    <property type="molecule type" value="Genomic_DNA"/>
</dbReference>
<proteinExistence type="predicted"/>
<dbReference type="PANTHER" id="PTHR10000">
    <property type="entry name" value="PHOSPHOSERINE PHOSPHATASE"/>
    <property type="match status" value="1"/>
</dbReference>
<dbReference type="SUPFAM" id="SSF56784">
    <property type="entry name" value="HAD-like"/>
    <property type="match status" value="1"/>
</dbReference>
<name>A0A919MYE0_9ACTN</name>
<dbReference type="Gene3D" id="3.30.1240.10">
    <property type="match status" value="1"/>
</dbReference>
<dbReference type="GO" id="GO:0005829">
    <property type="term" value="C:cytosol"/>
    <property type="evidence" value="ECO:0007669"/>
    <property type="project" value="TreeGrafter"/>
</dbReference>
<keyword evidence="2" id="KW-1185">Reference proteome</keyword>
<reference evidence="1" key="1">
    <citation type="submission" date="2021-01" db="EMBL/GenBank/DDBJ databases">
        <title>Whole genome shotgun sequence of Actinoplanes rishiriensis NBRC 108556.</title>
        <authorList>
            <person name="Komaki H."/>
            <person name="Tamura T."/>
        </authorList>
    </citation>
    <scope>NUCLEOTIDE SEQUENCE</scope>
    <source>
        <strain evidence="1">NBRC 108556</strain>
    </source>
</reference>
<gene>
    <name evidence="1" type="ORF">Ari01nite_72390</name>
</gene>
<dbReference type="GO" id="GO:0016791">
    <property type="term" value="F:phosphatase activity"/>
    <property type="evidence" value="ECO:0007669"/>
    <property type="project" value="TreeGrafter"/>
</dbReference>
<dbReference type="PANTHER" id="PTHR10000:SF8">
    <property type="entry name" value="HAD SUPERFAMILY HYDROLASE-LIKE, TYPE 3"/>
    <property type="match status" value="1"/>
</dbReference>